<evidence type="ECO:0000256" key="3">
    <source>
        <dbReference type="ARBA" id="ARBA00022989"/>
    </source>
</evidence>
<evidence type="ECO:0000256" key="4">
    <source>
        <dbReference type="ARBA" id="ARBA00023136"/>
    </source>
</evidence>
<organism evidence="5 6">
    <name type="scientific">Paenibacillus chartarius</name>
    <dbReference type="NCBI Taxonomy" id="747481"/>
    <lineage>
        <taxon>Bacteria</taxon>
        <taxon>Bacillati</taxon>
        <taxon>Bacillota</taxon>
        <taxon>Bacilli</taxon>
        <taxon>Bacillales</taxon>
        <taxon>Paenibacillaceae</taxon>
        <taxon>Paenibacillus</taxon>
    </lineage>
</organism>
<reference evidence="5 6" key="1">
    <citation type="submission" date="2024-09" db="EMBL/GenBank/DDBJ databases">
        <authorList>
            <person name="Sun Q."/>
            <person name="Mori K."/>
        </authorList>
    </citation>
    <scope>NUCLEOTIDE SEQUENCE [LARGE SCALE GENOMIC DNA]</scope>
    <source>
        <strain evidence="5 6">CCM 7759</strain>
    </source>
</reference>
<proteinExistence type="predicted"/>
<name>A0ABV6DL15_9BACL</name>
<keyword evidence="3" id="KW-1133">Transmembrane helix</keyword>
<dbReference type="InterPro" id="IPR011990">
    <property type="entry name" value="TPR-like_helical_dom_sf"/>
</dbReference>
<keyword evidence="6" id="KW-1185">Reference proteome</keyword>
<keyword evidence="2" id="KW-0812">Transmembrane</keyword>
<accession>A0ABV6DL15</accession>
<sequence length="488" mass="56291">MHRKLVSEYSNQLHQLLVSVSRHYYFGNDGYLRYQKKPMDVDLKNSFKSRKEHLVYYILRDHYSGTFAFRIASTKRLLPLADFLYYAWSEEKTEEKFIYGMPDALFVPKTVATDGLFTALENLDIMPLHPPSGFASGVRIFRDIEQLLSYYLSETVDHRLDGVDKLCSKVCQYLIDSGKLFEKWKESLPREQHPRSVPAYDDFIKLFNTVDAGPFSLVQGENRRNDNTILELKLPPFDREKLDRAQEMIYDAWEEMSRSKRLSIARKALLLSPYCTDAYNLLAEHSESSEERMELYERGVKVGRQVLGDSFFEENAGDFWGITKTRPYMRALAGLAECLWDNGHRQDAIASCRELLRLNPNDSLGIRYTLVNYLLAEGMNNEADEFLSEHNEATCFMLYSEALLSFRCKSARKAAISLNKALEANSFVPAYLVGVKYIPHIVPETYSRGSEEEAIIYASASLSAWRVTPSALDWLATRANYQRVRRNS</sequence>
<keyword evidence="4" id="KW-0472">Membrane</keyword>
<gene>
    <name evidence="5" type="ORF">ACFFK0_12905</name>
</gene>
<dbReference type="EMBL" id="JBHLWN010000049">
    <property type="protein sequence ID" value="MFC0213341.1"/>
    <property type="molecule type" value="Genomic_DNA"/>
</dbReference>
<evidence type="ECO:0008006" key="7">
    <source>
        <dbReference type="Google" id="ProtNLM"/>
    </source>
</evidence>
<dbReference type="SUPFAM" id="SSF48452">
    <property type="entry name" value="TPR-like"/>
    <property type="match status" value="1"/>
</dbReference>
<dbReference type="Proteomes" id="UP001589776">
    <property type="component" value="Unassembled WGS sequence"/>
</dbReference>
<comment type="subcellular location">
    <subcellularLocation>
        <location evidence="1">Membrane</location>
        <topology evidence="1">Multi-pass membrane protein</topology>
    </subcellularLocation>
</comment>
<evidence type="ECO:0000256" key="2">
    <source>
        <dbReference type="ARBA" id="ARBA00022692"/>
    </source>
</evidence>
<dbReference type="Pfam" id="PF04184">
    <property type="entry name" value="ST7"/>
    <property type="match status" value="1"/>
</dbReference>
<evidence type="ECO:0000256" key="1">
    <source>
        <dbReference type="ARBA" id="ARBA00004141"/>
    </source>
</evidence>
<dbReference type="InterPro" id="IPR007311">
    <property type="entry name" value="ST7"/>
</dbReference>
<evidence type="ECO:0000313" key="6">
    <source>
        <dbReference type="Proteomes" id="UP001589776"/>
    </source>
</evidence>
<dbReference type="Gene3D" id="1.25.40.10">
    <property type="entry name" value="Tetratricopeptide repeat domain"/>
    <property type="match status" value="1"/>
</dbReference>
<evidence type="ECO:0000313" key="5">
    <source>
        <dbReference type="EMBL" id="MFC0213341.1"/>
    </source>
</evidence>
<dbReference type="RefSeq" id="WP_080835602.1">
    <property type="nucleotide sequence ID" value="NZ_JBHLWN010000049.1"/>
</dbReference>
<comment type="caution">
    <text evidence="5">The sequence shown here is derived from an EMBL/GenBank/DDBJ whole genome shotgun (WGS) entry which is preliminary data.</text>
</comment>
<protein>
    <recommendedName>
        <fullName evidence="7">Tetratricopeptide repeat protein</fullName>
    </recommendedName>
</protein>